<evidence type="ECO:0000313" key="5">
    <source>
        <dbReference type="Proteomes" id="UP001213681"/>
    </source>
</evidence>
<organism evidence="4 5">
    <name type="scientific">Penicillium daleae</name>
    <dbReference type="NCBI Taxonomy" id="63821"/>
    <lineage>
        <taxon>Eukaryota</taxon>
        <taxon>Fungi</taxon>
        <taxon>Dikarya</taxon>
        <taxon>Ascomycota</taxon>
        <taxon>Pezizomycotina</taxon>
        <taxon>Eurotiomycetes</taxon>
        <taxon>Eurotiomycetidae</taxon>
        <taxon>Eurotiales</taxon>
        <taxon>Aspergillaceae</taxon>
        <taxon>Penicillium</taxon>
    </lineage>
</organism>
<dbReference type="PANTHER" id="PTHR19303">
    <property type="entry name" value="TRANSPOSON"/>
    <property type="match status" value="1"/>
</dbReference>
<reference evidence="4" key="2">
    <citation type="journal article" date="2023" name="IMA Fungus">
        <title>Comparative genomic study of the Penicillium genus elucidates a diverse pangenome and 15 lateral gene transfer events.</title>
        <authorList>
            <person name="Petersen C."/>
            <person name="Sorensen T."/>
            <person name="Nielsen M.R."/>
            <person name="Sondergaard T.E."/>
            <person name="Sorensen J.L."/>
            <person name="Fitzpatrick D.A."/>
            <person name="Frisvad J.C."/>
            <person name="Nielsen K.L."/>
        </authorList>
    </citation>
    <scope>NUCLEOTIDE SEQUENCE</scope>
    <source>
        <strain evidence="4">IBT 16125</strain>
    </source>
</reference>
<dbReference type="GO" id="GO:0003677">
    <property type="term" value="F:DNA binding"/>
    <property type="evidence" value="ECO:0007669"/>
    <property type="project" value="UniProtKB-KW"/>
</dbReference>
<protein>
    <recommendedName>
        <fullName evidence="3">HTH CENPB-type domain-containing protein</fullName>
    </recommendedName>
</protein>
<dbReference type="EMBL" id="JAPVEA010000001">
    <property type="protein sequence ID" value="KAJ5465258.1"/>
    <property type="molecule type" value="Genomic_DNA"/>
</dbReference>
<dbReference type="InterPro" id="IPR006600">
    <property type="entry name" value="HTH_CenpB_DNA-bd_dom"/>
</dbReference>
<keyword evidence="1" id="KW-0238">DNA-binding</keyword>
<evidence type="ECO:0000256" key="1">
    <source>
        <dbReference type="ARBA" id="ARBA00023125"/>
    </source>
</evidence>
<evidence type="ECO:0000256" key="2">
    <source>
        <dbReference type="SAM" id="MobiDB-lite"/>
    </source>
</evidence>
<dbReference type="GeneID" id="81594581"/>
<accession>A0AAD6CH35</accession>
<evidence type="ECO:0000313" key="4">
    <source>
        <dbReference type="EMBL" id="KAJ5465258.1"/>
    </source>
</evidence>
<feature type="region of interest" description="Disordered" evidence="2">
    <location>
        <begin position="399"/>
        <end position="424"/>
    </location>
</feature>
<dbReference type="PANTHER" id="PTHR19303:SF74">
    <property type="entry name" value="POGO TRANSPOSABLE ELEMENT WITH KRAB DOMAIN"/>
    <property type="match status" value="1"/>
</dbReference>
<gene>
    <name evidence="4" type="ORF">N7458_000944</name>
</gene>
<proteinExistence type="predicted"/>
<dbReference type="RefSeq" id="XP_056772105.1">
    <property type="nucleotide sequence ID" value="XM_056904338.1"/>
</dbReference>
<dbReference type="InterPro" id="IPR050863">
    <property type="entry name" value="CenT-Element_Derived"/>
</dbReference>
<dbReference type="GO" id="GO:0005634">
    <property type="term" value="C:nucleus"/>
    <property type="evidence" value="ECO:0007669"/>
    <property type="project" value="TreeGrafter"/>
</dbReference>
<comment type="caution">
    <text evidence="4">The sequence shown here is derived from an EMBL/GenBank/DDBJ whole genome shotgun (WGS) entry which is preliminary data.</text>
</comment>
<evidence type="ECO:0000259" key="3">
    <source>
        <dbReference type="PROSITE" id="PS51253"/>
    </source>
</evidence>
<dbReference type="Pfam" id="PF03184">
    <property type="entry name" value="DDE_1"/>
    <property type="match status" value="1"/>
</dbReference>
<reference evidence="4" key="1">
    <citation type="submission" date="2022-12" db="EMBL/GenBank/DDBJ databases">
        <authorList>
            <person name="Petersen C."/>
        </authorList>
    </citation>
    <scope>NUCLEOTIDE SEQUENCE</scope>
    <source>
        <strain evidence="4">IBT 16125</strain>
    </source>
</reference>
<sequence>MPKLNESNESIESRIQLAILELENVDKPNIKAWARTKILPYQRLLARYKGRTSLSERLPNGRKLDESQESALCRYIDFLDSVFFPPKRPVIAAAANAILASGHIGTTKPPTIGDHWLRRFLQRHPEYLSRRQRAMDIERKKCLDRQVAREWFNSCQETIAQYGITADDIWNFDETGFNIGVGKDQWIITREPKRQISGGFSTNREYATAIEAVSATGSTIAPVVILSAMVLLQRWFEIVGDERIAVTETGYLNNALALQWIQLFNKLTKDSAKGTHRLLECDQFGSHLTYEFVKYCEDNKIILFFLPPHSSHILQPLDVGVFSAYKHWHSEWVYDATVSGYEKITKDDFLGAIAQIRQKTFKTSTIKLGFRLTGLWPINPNIVLEDLVDSVEEDFGFNTPSPPSSIASGGQDSSDLSTPKTAERVKRLEERLEDKITRMQQSPSRRLLRKMAKAATEFAYLIEELQQNIENSNYLREIRYARENRSRKASKLTGIVHSSQVERMKRILKSGDDLKAIMKLRPYFKREVLPELKGFARRRAISLKSSIAFCIGQSDGCISVY</sequence>
<dbReference type="AlphaFoldDB" id="A0AAD6CH35"/>
<feature type="domain" description="HTH CENPB-type" evidence="3">
    <location>
        <begin position="56"/>
        <end position="130"/>
    </location>
</feature>
<dbReference type="PROSITE" id="PS51253">
    <property type="entry name" value="HTH_CENPB"/>
    <property type="match status" value="1"/>
</dbReference>
<keyword evidence="5" id="KW-1185">Reference proteome</keyword>
<dbReference type="Pfam" id="PF03221">
    <property type="entry name" value="HTH_Tnp_Tc5"/>
    <property type="match status" value="1"/>
</dbReference>
<dbReference type="Proteomes" id="UP001213681">
    <property type="component" value="Unassembled WGS sequence"/>
</dbReference>
<name>A0AAD6CH35_9EURO</name>
<feature type="compositionally biased region" description="Polar residues" evidence="2">
    <location>
        <begin position="404"/>
        <end position="420"/>
    </location>
</feature>
<dbReference type="InterPro" id="IPR004875">
    <property type="entry name" value="DDE_SF_endonuclease_dom"/>
</dbReference>